<evidence type="ECO:0000313" key="2">
    <source>
        <dbReference type="EMBL" id="GBP70127.1"/>
    </source>
</evidence>
<evidence type="ECO:0000256" key="1">
    <source>
        <dbReference type="SAM" id="MobiDB-lite"/>
    </source>
</evidence>
<sequence>MGKDHPMRKSSRCLPFWEIGAKVTESSQPLAPGHLRYRFGREGCTRNTLYKPNNQNRHKRGTAKQKILMYISADKYGRGSIEGKMFLCELSYAHVGRSVCLLEHVAPSTPTNVATRVTTVMASFERITYSLAGESSPANRRETFPAKFPKPTEREGDRNKQRGDTEEFAASGGGPLT</sequence>
<reference evidence="2 3" key="1">
    <citation type="journal article" date="2019" name="Commun. Biol.">
        <title>The bagworm genome reveals a unique fibroin gene that provides high tensile strength.</title>
        <authorList>
            <person name="Kono N."/>
            <person name="Nakamura H."/>
            <person name="Ohtoshi R."/>
            <person name="Tomita M."/>
            <person name="Numata K."/>
            <person name="Arakawa K."/>
        </authorList>
    </citation>
    <scope>NUCLEOTIDE SEQUENCE [LARGE SCALE GENOMIC DNA]</scope>
</reference>
<evidence type="ECO:0000313" key="3">
    <source>
        <dbReference type="Proteomes" id="UP000299102"/>
    </source>
</evidence>
<feature type="compositionally biased region" description="Basic and acidic residues" evidence="1">
    <location>
        <begin position="139"/>
        <end position="165"/>
    </location>
</feature>
<dbReference type="AlphaFoldDB" id="A0A4C1Y6E8"/>
<feature type="region of interest" description="Disordered" evidence="1">
    <location>
        <begin position="134"/>
        <end position="177"/>
    </location>
</feature>
<dbReference type="EMBL" id="BGZK01001064">
    <property type="protein sequence ID" value="GBP70127.1"/>
    <property type="molecule type" value="Genomic_DNA"/>
</dbReference>
<name>A0A4C1Y6E8_EUMVA</name>
<gene>
    <name evidence="2" type="ORF">EVAR_55447_1</name>
</gene>
<comment type="caution">
    <text evidence="2">The sequence shown here is derived from an EMBL/GenBank/DDBJ whole genome shotgun (WGS) entry which is preliminary data.</text>
</comment>
<keyword evidence="3" id="KW-1185">Reference proteome</keyword>
<accession>A0A4C1Y6E8</accession>
<organism evidence="2 3">
    <name type="scientific">Eumeta variegata</name>
    <name type="common">Bagworm moth</name>
    <name type="synonym">Eumeta japonica</name>
    <dbReference type="NCBI Taxonomy" id="151549"/>
    <lineage>
        <taxon>Eukaryota</taxon>
        <taxon>Metazoa</taxon>
        <taxon>Ecdysozoa</taxon>
        <taxon>Arthropoda</taxon>
        <taxon>Hexapoda</taxon>
        <taxon>Insecta</taxon>
        <taxon>Pterygota</taxon>
        <taxon>Neoptera</taxon>
        <taxon>Endopterygota</taxon>
        <taxon>Lepidoptera</taxon>
        <taxon>Glossata</taxon>
        <taxon>Ditrysia</taxon>
        <taxon>Tineoidea</taxon>
        <taxon>Psychidae</taxon>
        <taxon>Oiketicinae</taxon>
        <taxon>Eumeta</taxon>
    </lineage>
</organism>
<proteinExistence type="predicted"/>
<dbReference type="Proteomes" id="UP000299102">
    <property type="component" value="Unassembled WGS sequence"/>
</dbReference>
<protein>
    <submittedName>
        <fullName evidence="2">Uncharacterized protein</fullName>
    </submittedName>
</protein>